<evidence type="ECO:0000313" key="3">
    <source>
        <dbReference type="Proteomes" id="UP000614601"/>
    </source>
</evidence>
<dbReference type="Pfam" id="PF10318">
    <property type="entry name" value="7TM_GPCR_Srh"/>
    <property type="match status" value="1"/>
</dbReference>
<keyword evidence="3" id="KW-1185">Reference proteome</keyword>
<dbReference type="InterPro" id="IPR035940">
    <property type="entry name" value="CAP_sf"/>
</dbReference>
<name>A0A811LQL3_9BILA</name>
<feature type="transmembrane region" description="Helical" evidence="1">
    <location>
        <begin position="12"/>
        <end position="40"/>
    </location>
</feature>
<dbReference type="InterPro" id="IPR019422">
    <property type="entry name" value="7TM_GPCR_serpentine_rcpt_Srh"/>
</dbReference>
<dbReference type="AlphaFoldDB" id="A0A811LQL3"/>
<comment type="caution">
    <text evidence="2">The sequence shown here is derived from an EMBL/GenBank/DDBJ whole genome shotgun (WGS) entry which is preliminary data.</text>
</comment>
<keyword evidence="1" id="KW-0812">Transmembrane</keyword>
<dbReference type="SUPFAM" id="SSF55797">
    <property type="entry name" value="PR-1-like"/>
    <property type="match status" value="1"/>
</dbReference>
<keyword evidence="1" id="KW-0472">Membrane</keyword>
<dbReference type="EMBL" id="CAJFDH010000006">
    <property type="protein sequence ID" value="CAD5230609.1"/>
    <property type="molecule type" value="Genomic_DNA"/>
</dbReference>
<evidence type="ECO:0000256" key="1">
    <source>
        <dbReference type="SAM" id="Phobius"/>
    </source>
</evidence>
<gene>
    <name evidence="2" type="ORF">BOKJ2_LOCUS14221</name>
</gene>
<dbReference type="EMBL" id="CAJFCW020000006">
    <property type="protein sequence ID" value="CAG9127840.1"/>
    <property type="molecule type" value="Genomic_DNA"/>
</dbReference>
<keyword evidence="1" id="KW-1133">Transmembrane helix</keyword>
<proteinExistence type="predicted"/>
<sequence length="424" mass="48970">MLNKYRWYLMNSVIWSFAFNTMSTFSGTITLFPLPCYYGINIASRLHGNYQIAYFFVTVNCLTCKCVAVAMQIEHRFNCTLSRNSLWCRLVSGSVRYEVCFRIGIYVACFLITNKTTIYLDEPGAELLDSESLIPSDPTIVPFSKTNVITPVDSKNDDNNQKSLQSVTTFSPDSRFNMDNIRRSMENIKNNLDSIKFTDSSKQPYPSLPYEYTSKYEKLPLPPELPNSRLLPLSEFHLGGSEVSDFGMYWSKTSGNDEQLRQGKRFEYIPEKISRNKNGEYKIDVKEGRFEEREGSIRARAVIVNRDGQPHFSVDLKLIINEIQMRRRIYHVREFNVDDRLMRIAKELAIDILASRRIQLNNRDANVWIGGSNIDHAKVVDEWCREMAASKQNYFKSRDFYSVGVGMASDDHDEKLTVVVSVYE</sequence>
<accession>A0A811LQL3</accession>
<reference evidence="2" key="1">
    <citation type="submission" date="2020-09" db="EMBL/GenBank/DDBJ databases">
        <authorList>
            <person name="Kikuchi T."/>
        </authorList>
    </citation>
    <scope>NUCLEOTIDE SEQUENCE</scope>
    <source>
        <strain evidence="2">SH1</strain>
    </source>
</reference>
<dbReference type="Proteomes" id="UP000614601">
    <property type="component" value="Unassembled WGS sequence"/>
</dbReference>
<organism evidence="2 3">
    <name type="scientific">Bursaphelenchus okinawaensis</name>
    <dbReference type="NCBI Taxonomy" id="465554"/>
    <lineage>
        <taxon>Eukaryota</taxon>
        <taxon>Metazoa</taxon>
        <taxon>Ecdysozoa</taxon>
        <taxon>Nematoda</taxon>
        <taxon>Chromadorea</taxon>
        <taxon>Rhabditida</taxon>
        <taxon>Tylenchina</taxon>
        <taxon>Tylenchomorpha</taxon>
        <taxon>Aphelenchoidea</taxon>
        <taxon>Aphelenchoididae</taxon>
        <taxon>Bursaphelenchus</taxon>
    </lineage>
</organism>
<dbReference type="OrthoDB" id="5859323at2759"/>
<dbReference type="Proteomes" id="UP000783686">
    <property type="component" value="Unassembled WGS sequence"/>
</dbReference>
<protein>
    <submittedName>
        <fullName evidence="2">Uncharacterized protein</fullName>
    </submittedName>
</protein>
<evidence type="ECO:0000313" key="2">
    <source>
        <dbReference type="EMBL" id="CAD5230609.1"/>
    </source>
</evidence>